<dbReference type="AlphaFoldDB" id="A0A8B6FI12"/>
<keyword evidence="2" id="KW-0812">Transmembrane</keyword>
<keyword evidence="2" id="KW-0472">Membrane</keyword>
<keyword evidence="2" id="KW-1133">Transmembrane helix</keyword>
<feature type="transmembrane region" description="Helical" evidence="2">
    <location>
        <begin position="35"/>
        <end position="56"/>
    </location>
</feature>
<evidence type="ECO:0000313" key="4">
    <source>
        <dbReference type="Proteomes" id="UP000596742"/>
    </source>
</evidence>
<dbReference type="Proteomes" id="UP000596742">
    <property type="component" value="Unassembled WGS sequence"/>
</dbReference>
<comment type="caution">
    <text evidence="3">The sequence shown here is derived from an EMBL/GenBank/DDBJ whole genome shotgun (WGS) entry which is preliminary data.</text>
</comment>
<protein>
    <submittedName>
        <fullName evidence="3">Uncharacterized protein</fullName>
    </submittedName>
</protein>
<name>A0A8B6FI12_MYTGA</name>
<accession>A0A8B6FI12</accession>
<dbReference type="Gene3D" id="1.20.5.900">
    <property type="entry name" value="transmembrane domain of human cd4"/>
    <property type="match status" value="1"/>
</dbReference>
<dbReference type="InterPro" id="IPR009854">
    <property type="entry name" value="Orthoreo_P10"/>
</dbReference>
<reference evidence="3" key="1">
    <citation type="submission" date="2018-11" db="EMBL/GenBank/DDBJ databases">
        <authorList>
            <person name="Alioto T."/>
            <person name="Alioto T."/>
        </authorList>
    </citation>
    <scope>NUCLEOTIDE SEQUENCE</scope>
</reference>
<gene>
    <name evidence="3" type="ORF">MGAL_10B041244</name>
</gene>
<keyword evidence="4" id="KW-1185">Reference proteome</keyword>
<dbReference type="EMBL" id="UYJE01006955">
    <property type="protein sequence ID" value="VDI50498.1"/>
    <property type="molecule type" value="Genomic_DNA"/>
</dbReference>
<organism evidence="3 4">
    <name type="scientific">Mytilus galloprovincialis</name>
    <name type="common">Mediterranean mussel</name>
    <dbReference type="NCBI Taxonomy" id="29158"/>
    <lineage>
        <taxon>Eukaryota</taxon>
        <taxon>Metazoa</taxon>
        <taxon>Spiralia</taxon>
        <taxon>Lophotrochozoa</taxon>
        <taxon>Mollusca</taxon>
        <taxon>Bivalvia</taxon>
        <taxon>Autobranchia</taxon>
        <taxon>Pteriomorphia</taxon>
        <taxon>Mytilida</taxon>
        <taxon>Mytiloidea</taxon>
        <taxon>Mytilidae</taxon>
        <taxon>Mytilinae</taxon>
        <taxon>Mytilus</taxon>
    </lineage>
</organism>
<evidence type="ECO:0000313" key="3">
    <source>
        <dbReference type="EMBL" id="VDI50498.1"/>
    </source>
</evidence>
<evidence type="ECO:0000256" key="2">
    <source>
        <dbReference type="SAM" id="Phobius"/>
    </source>
</evidence>
<sequence>MFEETGALRSGRNNGDNHYSSDHKYRSATVSTATLWGYVIGPIIVIVICMVCCCYWRRKRSSYEHIEQTKRLTAAIPRMTSTDRRKEPIVMFSCHSNQQRLNSSPAPPIEDSGFHE</sequence>
<proteinExistence type="predicted"/>
<feature type="region of interest" description="Disordered" evidence="1">
    <location>
        <begin position="97"/>
        <end position="116"/>
    </location>
</feature>
<feature type="region of interest" description="Disordered" evidence="1">
    <location>
        <begin position="1"/>
        <end position="23"/>
    </location>
</feature>
<dbReference type="Pfam" id="PF07204">
    <property type="entry name" value="Orthoreo_P10"/>
    <property type="match status" value="1"/>
</dbReference>
<evidence type="ECO:0000256" key="1">
    <source>
        <dbReference type="SAM" id="MobiDB-lite"/>
    </source>
</evidence>